<feature type="transmembrane region" description="Helical" evidence="7">
    <location>
        <begin position="241"/>
        <end position="261"/>
    </location>
</feature>
<keyword evidence="10" id="KW-1185">Reference proteome</keyword>
<dbReference type="AlphaFoldDB" id="A0ABD0XSD1"/>
<evidence type="ECO:0000259" key="8">
    <source>
        <dbReference type="PROSITE" id="PS50850"/>
    </source>
</evidence>
<sequence length="588" mass="62960">MVFDNAWVDAHLRGQGWSGISLFVVLAALLSAVGIPRQLLGVIAGYAFGVFYGTLWVSLGLTAGCILGFYYARLLGRSMLQKRFGNRIAKMDRFLQRQPFAMAVAIRLFPIGNNMLTNFAAGLTNIRSTPFVLGSGVGYLPQNIIFVLLGSGMRFDPVWKISLSAVLFVVASTIGFMIYKRYRDDFPDKTALVQEEQLGNTGLRIMLFAMTLLMTTGILSILPTLIPMAQEFGVSGEEATLSLAVFGIAGLCATLVTGVCADRFSRKSVLVCGLLLFTCGGLLTFMAESFQGVLCARFIQGLGSAPMGLLYTTIVADVWSGSQRARMLQQCSVGIGLGSAINPLAGGLLVYFFSWRIAYLLALCALPVACLPLFLPLRKAQRGIVLRQYLSQARQSVQAPLTMMLLSLGVAFAIVQYGPVITCFPLAIADAAPDTALAVGVLFASASLAAGFMAFQLKTIGAVIETRRLLVSGQFCYLAALVSMPFISSVYWMLVPFLFFGLGQGITMPLLSSMLAEQTVPGQRAAVMGVNSFLLRLVQAGAPAAFGGLSLMLSPQIAILSGLLAVAAGLFIQFRYISPQIASCLPED</sequence>
<accession>A0ABD0XSD1</accession>
<comment type="caution">
    <text evidence="9">The sequence shown here is derived from an EMBL/GenBank/DDBJ whole genome shotgun (WGS) entry which is preliminary data.</text>
</comment>
<evidence type="ECO:0000313" key="9">
    <source>
        <dbReference type="EMBL" id="KAL1110048.1"/>
    </source>
</evidence>
<feature type="transmembrane region" description="Helical" evidence="7">
    <location>
        <begin position="161"/>
        <end position="179"/>
    </location>
</feature>
<dbReference type="SUPFAM" id="SSF103473">
    <property type="entry name" value="MFS general substrate transporter"/>
    <property type="match status" value="1"/>
</dbReference>
<dbReference type="GO" id="GO:0005886">
    <property type="term" value="C:plasma membrane"/>
    <property type="evidence" value="ECO:0007669"/>
    <property type="project" value="UniProtKB-SubCell"/>
</dbReference>
<feature type="transmembrane region" description="Helical" evidence="7">
    <location>
        <begin position="16"/>
        <end position="35"/>
    </location>
</feature>
<evidence type="ECO:0000256" key="5">
    <source>
        <dbReference type="ARBA" id="ARBA00022989"/>
    </source>
</evidence>
<organism evidence="9 10">
    <name type="scientific">Ranatra chinensis</name>
    <dbReference type="NCBI Taxonomy" id="642074"/>
    <lineage>
        <taxon>Eukaryota</taxon>
        <taxon>Metazoa</taxon>
        <taxon>Ecdysozoa</taxon>
        <taxon>Arthropoda</taxon>
        <taxon>Hexapoda</taxon>
        <taxon>Insecta</taxon>
        <taxon>Pterygota</taxon>
        <taxon>Neoptera</taxon>
        <taxon>Paraneoptera</taxon>
        <taxon>Hemiptera</taxon>
        <taxon>Heteroptera</taxon>
        <taxon>Panheteroptera</taxon>
        <taxon>Nepomorpha</taxon>
        <taxon>Nepidae</taxon>
        <taxon>Ranatrinae</taxon>
        <taxon>Ranatra</taxon>
    </lineage>
</organism>
<gene>
    <name evidence="9" type="ORF">AAG570_014053</name>
</gene>
<evidence type="ECO:0000256" key="3">
    <source>
        <dbReference type="ARBA" id="ARBA00022475"/>
    </source>
</evidence>
<protein>
    <recommendedName>
        <fullName evidence="8">Major facilitator superfamily (MFS) profile domain-containing protein</fullName>
    </recommendedName>
</protein>
<dbReference type="PROSITE" id="PS50850">
    <property type="entry name" value="MFS"/>
    <property type="match status" value="1"/>
</dbReference>
<feature type="transmembrane region" description="Helical" evidence="7">
    <location>
        <begin position="131"/>
        <end position="149"/>
    </location>
</feature>
<reference evidence="9 10" key="1">
    <citation type="submission" date="2024-07" db="EMBL/GenBank/DDBJ databases">
        <title>Chromosome-level genome assembly of the water stick insect Ranatra chinensis (Heteroptera: Nepidae).</title>
        <authorList>
            <person name="Liu X."/>
        </authorList>
    </citation>
    <scope>NUCLEOTIDE SEQUENCE [LARGE SCALE GENOMIC DNA]</scope>
    <source>
        <strain evidence="9">Cailab_2021Rc</strain>
        <tissue evidence="9">Muscle</tissue>
    </source>
</reference>
<dbReference type="EMBL" id="JBFDAA010000026">
    <property type="protein sequence ID" value="KAL1110048.1"/>
    <property type="molecule type" value="Genomic_DNA"/>
</dbReference>
<evidence type="ECO:0000256" key="4">
    <source>
        <dbReference type="ARBA" id="ARBA00022692"/>
    </source>
</evidence>
<dbReference type="Pfam" id="PF07690">
    <property type="entry name" value="MFS_1"/>
    <property type="match status" value="1"/>
</dbReference>
<dbReference type="InterPro" id="IPR020846">
    <property type="entry name" value="MFS_dom"/>
</dbReference>
<dbReference type="InterPro" id="IPR032816">
    <property type="entry name" value="VTT_dom"/>
</dbReference>
<evidence type="ECO:0000256" key="1">
    <source>
        <dbReference type="ARBA" id="ARBA00004651"/>
    </source>
</evidence>
<feature type="transmembrane region" description="Helical" evidence="7">
    <location>
        <begin position="397"/>
        <end position="417"/>
    </location>
</feature>
<feature type="transmembrane region" description="Helical" evidence="7">
    <location>
        <begin position="298"/>
        <end position="319"/>
    </location>
</feature>
<feature type="transmembrane region" description="Helical" evidence="7">
    <location>
        <begin position="205"/>
        <end position="229"/>
    </location>
</feature>
<feature type="transmembrane region" description="Helical" evidence="7">
    <location>
        <begin position="357"/>
        <end position="377"/>
    </location>
</feature>
<dbReference type="InterPro" id="IPR036259">
    <property type="entry name" value="MFS_trans_sf"/>
</dbReference>
<feature type="transmembrane region" description="Helical" evidence="7">
    <location>
        <begin position="331"/>
        <end position="351"/>
    </location>
</feature>
<feature type="transmembrane region" description="Helical" evidence="7">
    <location>
        <begin position="268"/>
        <end position="286"/>
    </location>
</feature>
<dbReference type="InterPro" id="IPR050171">
    <property type="entry name" value="MFS_Transporters"/>
</dbReference>
<feature type="transmembrane region" description="Helical" evidence="7">
    <location>
        <begin position="47"/>
        <end position="72"/>
    </location>
</feature>
<keyword evidence="3" id="KW-1003">Cell membrane</keyword>
<evidence type="ECO:0000256" key="7">
    <source>
        <dbReference type="SAM" id="Phobius"/>
    </source>
</evidence>
<evidence type="ECO:0000313" key="10">
    <source>
        <dbReference type="Proteomes" id="UP001558652"/>
    </source>
</evidence>
<keyword evidence="6 7" id="KW-0472">Membrane</keyword>
<keyword evidence="2" id="KW-0813">Transport</keyword>
<proteinExistence type="predicted"/>
<feature type="transmembrane region" description="Helical" evidence="7">
    <location>
        <begin position="437"/>
        <end position="457"/>
    </location>
</feature>
<comment type="subcellular location">
    <subcellularLocation>
        <location evidence="1">Cell membrane</location>
        <topology evidence="1">Multi-pass membrane protein</topology>
    </subcellularLocation>
</comment>
<dbReference type="Proteomes" id="UP001558652">
    <property type="component" value="Unassembled WGS sequence"/>
</dbReference>
<keyword evidence="4 7" id="KW-0812">Transmembrane</keyword>
<evidence type="ECO:0000256" key="2">
    <source>
        <dbReference type="ARBA" id="ARBA00022448"/>
    </source>
</evidence>
<dbReference type="PANTHER" id="PTHR23517">
    <property type="entry name" value="RESISTANCE PROTEIN MDTM, PUTATIVE-RELATED-RELATED"/>
    <property type="match status" value="1"/>
</dbReference>
<feature type="domain" description="Major facilitator superfamily (MFS) profile" evidence="8">
    <location>
        <begin position="203"/>
        <end position="580"/>
    </location>
</feature>
<name>A0ABD0XSD1_9HEMI</name>
<dbReference type="Gene3D" id="1.20.1250.20">
    <property type="entry name" value="MFS general substrate transporter like domains"/>
    <property type="match status" value="1"/>
</dbReference>
<dbReference type="InterPro" id="IPR011701">
    <property type="entry name" value="MFS"/>
</dbReference>
<evidence type="ECO:0000256" key="6">
    <source>
        <dbReference type="ARBA" id="ARBA00023136"/>
    </source>
</evidence>
<keyword evidence="5 7" id="KW-1133">Transmembrane helix</keyword>
<dbReference type="Pfam" id="PF09335">
    <property type="entry name" value="VTT_dom"/>
    <property type="match status" value="1"/>
</dbReference>
<feature type="transmembrane region" description="Helical" evidence="7">
    <location>
        <begin position="557"/>
        <end position="577"/>
    </location>
</feature>